<dbReference type="GO" id="GO:0032259">
    <property type="term" value="P:methylation"/>
    <property type="evidence" value="ECO:0007669"/>
    <property type="project" value="UniProtKB-KW"/>
</dbReference>
<evidence type="ECO:0000259" key="4">
    <source>
        <dbReference type="Pfam" id="PF13847"/>
    </source>
</evidence>
<accession>A0A2S9YK92</accession>
<feature type="domain" description="Methyltransferase" evidence="4">
    <location>
        <begin position="159"/>
        <end position="233"/>
    </location>
</feature>
<keyword evidence="2 5" id="KW-0808">Transferase</keyword>
<dbReference type="PANTHER" id="PTHR45875:SF1">
    <property type="entry name" value="METHYLTRANSFERASE N6AMT1"/>
    <property type="match status" value="1"/>
</dbReference>
<dbReference type="GO" id="GO:0005840">
    <property type="term" value="C:ribosome"/>
    <property type="evidence" value="ECO:0007669"/>
    <property type="project" value="UniProtKB-KW"/>
</dbReference>
<reference evidence="5 6" key="1">
    <citation type="submission" date="2018-03" db="EMBL/GenBank/DDBJ databases">
        <title>Draft Genome Sequences of the Obligatory Marine Myxobacteria Enhygromyxa salina SWB007.</title>
        <authorList>
            <person name="Poehlein A."/>
            <person name="Moghaddam J.A."/>
            <person name="Harms H."/>
            <person name="Alanjari M."/>
            <person name="Koenig G.M."/>
            <person name="Daniel R."/>
            <person name="Schaeberle T.F."/>
        </authorList>
    </citation>
    <scope>NUCLEOTIDE SEQUENCE [LARGE SCALE GENOMIC DNA]</scope>
    <source>
        <strain evidence="5 6">SWB007</strain>
    </source>
</reference>
<dbReference type="EMBL" id="PVNL01000093">
    <property type="protein sequence ID" value="PRQ05520.1"/>
    <property type="molecule type" value="Genomic_DNA"/>
</dbReference>
<dbReference type="InterPro" id="IPR052190">
    <property type="entry name" value="Euk-Arch_PrmC-MTase"/>
</dbReference>
<keyword evidence="5" id="KW-0687">Ribonucleoprotein</keyword>
<dbReference type="SUPFAM" id="SSF53335">
    <property type="entry name" value="S-adenosyl-L-methionine-dependent methyltransferases"/>
    <property type="match status" value="1"/>
</dbReference>
<evidence type="ECO:0000256" key="2">
    <source>
        <dbReference type="ARBA" id="ARBA00022679"/>
    </source>
</evidence>
<dbReference type="EC" id="2.1.1.-" evidence="5"/>
<dbReference type="PANTHER" id="PTHR45875">
    <property type="entry name" value="METHYLTRANSFERASE N6AMT1"/>
    <property type="match status" value="1"/>
</dbReference>
<name>A0A2S9YK92_9BACT</name>
<comment type="caution">
    <text evidence="5">The sequence shown here is derived from an EMBL/GenBank/DDBJ whole genome shotgun (WGS) entry which is preliminary data.</text>
</comment>
<dbReference type="GO" id="GO:0035657">
    <property type="term" value="C:eRF1 methyltransferase complex"/>
    <property type="evidence" value="ECO:0007669"/>
    <property type="project" value="TreeGrafter"/>
</dbReference>
<sequence>MVAKHVVSDPRPDPAALLALPTELSARIHASMTAGFDASLIARAEAIAPKQFDAVRLPLVHAWLRAQSDPAAVWARLFAYRDCVPTPRVREALGDDLTDALCSANALQPSHDQLRASLRLMPFAGLLLASDEVDARFDPVMGPGATTFELWRAIEITDSPRVLDIGCGAGSLALAAARAGASEVVGVDLDPRAVAYAQFNAKLNGITNARFEAGDLTAPVAGHRFDLVVSQPPFVTQPPSVTTTTYLHGGRRGDELALRMLSELPPLLSDRGRALALFDTADDDALIDRLTTAVNDPALRIVAVAAAGLGADQQALGYASTSHSQLGPDYAAAAIAYRDHLRELGIERTRHVLVLVERPPSAKAPCFSARVDTDGARLHDASALTELRQALDAAAHPDAELLQLRVRPSPHALFVHERSLAGLGDDRLRVRFEGGHASDRELSEAAAALIEILAQTDTLTEAVEHYAQVCRATPEQVAASVARFVRESLVNGLLVVSDRRDL</sequence>
<dbReference type="GO" id="GO:0008276">
    <property type="term" value="F:protein methyltransferase activity"/>
    <property type="evidence" value="ECO:0007669"/>
    <property type="project" value="TreeGrafter"/>
</dbReference>
<gene>
    <name evidence="5" type="primary">prmA_2</name>
    <name evidence="5" type="ORF">ENSA7_45660</name>
</gene>
<dbReference type="GO" id="GO:0008757">
    <property type="term" value="F:S-adenosylmethionine-dependent methyltransferase activity"/>
    <property type="evidence" value="ECO:0007669"/>
    <property type="project" value="TreeGrafter"/>
</dbReference>
<dbReference type="Gene3D" id="3.40.50.150">
    <property type="entry name" value="Vaccinia Virus protein VP39"/>
    <property type="match status" value="1"/>
</dbReference>
<protein>
    <submittedName>
        <fullName evidence="5">Ribosomal protein L11 methyltransferase</fullName>
        <ecNumber evidence="5">2.1.1.-</ecNumber>
    </submittedName>
</protein>
<evidence type="ECO:0000256" key="3">
    <source>
        <dbReference type="ARBA" id="ARBA00022691"/>
    </source>
</evidence>
<dbReference type="CDD" id="cd02440">
    <property type="entry name" value="AdoMet_MTases"/>
    <property type="match status" value="1"/>
</dbReference>
<evidence type="ECO:0000313" key="5">
    <source>
        <dbReference type="EMBL" id="PRQ05520.1"/>
    </source>
</evidence>
<keyword evidence="3" id="KW-0949">S-adenosyl-L-methionine</keyword>
<evidence type="ECO:0000313" key="6">
    <source>
        <dbReference type="Proteomes" id="UP000238823"/>
    </source>
</evidence>
<keyword evidence="1 5" id="KW-0489">Methyltransferase</keyword>
<dbReference type="InterPro" id="IPR029063">
    <property type="entry name" value="SAM-dependent_MTases_sf"/>
</dbReference>
<dbReference type="AlphaFoldDB" id="A0A2S9YK92"/>
<dbReference type="InterPro" id="IPR025714">
    <property type="entry name" value="Methyltranfer_dom"/>
</dbReference>
<proteinExistence type="predicted"/>
<dbReference type="Pfam" id="PF13847">
    <property type="entry name" value="Methyltransf_31"/>
    <property type="match status" value="1"/>
</dbReference>
<evidence type="ECO:0000256" key="1">
    <source>
        <dbReference type="ARBA" id="ARBA00022603"/>
    </source>
</evidence>
<dbReference type="Proteomes" id="UP000238823">
    <property type="component" value="Unassembled WGS sequence"/>
</dbReference>
<keyword evidence="5" id="KW-0689">Ribosomal protein</keyword>
<organism evidence="5 6">
    <name type="scientific">Enhygromyxa salina</name>
    <dbReference type="NCBI Taxonomy" id="215803"/>
    <lineage>
        <taxon>Bacteria</taxon>
        <taxon>Pseudomonadati</taxon>
        <taxon>Myxococcota</taxon>
        <taxon>Polyangia</taxon>
        <taxon>Nannocystales</taxon>
        <taxon>Nannocystaceae</taxon>
        <taxon>Enhygromyxa</taxon>
    </lineage>
</organism>